<dbReference type="EMBL" id="JAWDGP010007907">
    <property type="protein sequence ID" value="KAK3700630.1"/>
    <property type="molecule type" value="Genomic_DNA"/>
</dbReference>
<evidence type="ECO:0000313" key="2">
    <source>
        <dbReference type="Proteomes" id="UP001283361"/>
    </source>
</evidence>
<protein>
    <submittedName>
        <fullName evidence="1">Uncharacterized protein</fullName>
    </submittedName>
</protein>
<dbReference type="AlphaFoldDB" id="A0AAE0XP53"/>
<dbReference type="Proteomes" id="UP001283361">
    <property type="component" value="Unassembled WGS sequence"/>
</dbReference>
<proteinExistence type="predicted"/>
<reference evidence="1" key="1">
    <citation type="journal article" date="2023" name="G3 (Bethesda)">
        <title>A reference genome for the long-term kleptoplast-retaining sea slug Elysia crispata morphotype clarki.</title>
        <authorList>
            <person name="Eastman K.E."/>
            <person name="Pendleton A.L."/>
            <person name="Shaikh M.A."/>
            <person name="Suttiyut T."/>
            <person name="Ogas R."/>
            <person name="Tomko P."/>
            <person name="Gavelis G."/>
            <person name="Widhalm J.R."/>
            <person name="Wisecaver J.H."/>
        </authorList>
    </citation>
    <scope>NUCLEOTIDE SEQUENCE</scope>
    <source>
        <strain evidence="1">ECLA1</strain>
    </source>
</reference>
<keyword evidence="2" id="KW-1185">Reference proteome</keyword>
<comment type="caution">
    <text evidence="1">The sequence shown here is derived from an EMBL/GenBank/DDBJ whole genome shotgun (WGS) entry which is preliminary data.</text>
</comment>
<sequence length="148" mass="16218">MLYASLWSFKASRLRIILGQNEPTKDEMNSQAGLAEQANGLEPGVAVRPVPGTPLVDADGRGSREVWYLYPVLHVLQPSHPAVCGDTVGYPALHGKAVWLVSHSPRTLLRPLGSHLTPLTFTSYSSAILKQLYMERPCGWSLIAPERS</sequence>
<organism evidence="1 2">
    <name type="scientific">Elysia crispata</name>
    <name type="common">lettuce slug</name>
    <dbReference type="NCBI Taxonomy" id="231223"/>
    <lineage>
        <taxon>Eukaryota</taxon>
        <taxon>Metazoa</taxon>
        <taxon>Spiralia</taxon>
        <taxon>Lophotrochozoa</taxon>
        <taxon>Mollusca</taxon>
        <taxon>Gastropoda</taxon>
        <taxon>Heterobranchia</taxon>
        <taxon>Euthyneura</taxon>
        <taxon>Panpulmonata</taxon>
        <taxon>Sacoglossa</taxon>
        <taxon>Placobranchoidea</taxon>
        <taxon>Plakobranchidae</taxon>
        <taxon>Elysia</taxon>
    </lineage>
</organism>
<accession>A0AAE0XP53</accession>
<name>A0AAE0XP53_9GAST</name>
<gene>
    <name evidence="1" type="ORF">RRG08_032430</name>
</gene>
<evidence type="ECO:0000313" key="1">
    <source>
        <dbReference type="EMBL" id="KAK3700630.1"/>
    </source>
</evidence>